<protein>
    <submittedName>
        <fullName evidence="1">DUF3221 domain-containing protein</fullName>
    </submittedName>
</protein>
<dbReference type="Pfam" id="PF11518">
    <property type="entry name" value="DUF3221"/>
    <property type="match status" value="1"/>
</dbReference>
<dbReference type="InterPro" id="IPR021598">
    <property type="entry name" value="DUF3221"/>
</dbReference>
<proteinExistence type="predicted"/>
<dbReference type="PROSITE" id="PS51257">
    <property type="entry name" value="PROKAR_LIPOPROTEIN"/>
    <property type="match status" value="1"/>
</dbReference>
<evidence type="ECO:0000313" key="1">
    <source>
        <dbReference type="EMBL" id="NUU74956.1"/>
    </source>
</evidence>
<comment type="caution">
    <text evidence="1">The sequence shown here is derived from an EMBL/GenBank/DDBJ whole genome shotgun (WGS) entry which is preliminary data.</text>
</comment>
<keyword evidence="2" id="KW-1185">Reference proteome</keyword>
<dbReference type="Proteomes" id="UP000526125">
    <property type="component" value="Unassembled WGS sequence"/>
</dbReference>
<accession>A0A7Y6BV13</accession>
<dbReference type="Gene3D" id="2.40.50.140">
    <property type="entry name" value="Nucleic acid-binding proteins"/>
    <property type="match status" value="1"/>
</dbReference>
<name>A0A7Y6BV13_9BACL</name>
<dbReference type="AlphaFoldDB" id="A0A7Y6BV13"/>
<evidence type="ECO:0000313" key="2">
    <source>
        <dbReference type="Proteomes" id="UP000526125"/>
    </source>
</evidence>
<dbReference type="RefSeq" id="WP_175394817.1">
    <property type="nucleotide sequence ID" value="NZ_JABMCB010000160.1"/>
</dbReference>
<sequence>MRKPVIGAIVLTFLCSLSGCYFFSANETGDYIILKEEERILVAENIPPEEAGSNLAALREKKIKVISYIVEDSELYEQLEVGDKVKVSPKVNEEGFYVVGQSDPPQIVAGKIEIEE</sequence>
<dbReference type="EMBL" id="JABMCB010000160">
    <property type="protein sequence ID" value="NUU74956.1"/>
    <property type="molecule type" value="Genomic_DNA"/>
</dbReference>
<organism evidence="1 2">
    <name type="scientific">Paenibacillus xylanilyticus</name>
    <dbReference type="NCBI Taxonomy" id="248903"/>
    <lineage>
        <taxon>Bacteria</taxon>
        <taxon>Bacillati</taxon>
        <taxon>Bacillota</taxon>
        <taxon>Bacilli</taxon>
        <taxon>Bacillales</taxon>
        <taxon>Paenibacillaceae</taxon>
        <taxon>Paenibacillus</taxon>
    </lineage>
</organism>
<gene>
    <name evidence="1" type="ORF">HP552_06820</name>
</gene>
<reference evidence="1 2" key="1">
    <citation type="submission" date="2020-05" db="EMBL/GenBank/DDBJ databases">
        <title>Genome Sequencing of Type Strains.</title>
        <authorList>
            <person name="Lemaire J.F."/>
            <person name="Inderbitzin P."/>
            <person name="Gregorio O.A."/>
            <person name="Collins S.B."/>
            <person name="Wespe N."/>
            <person name="Knight-Connoni V."/>
        </authorList>
    </citation>
    <scope>NUCLEOTIDE SEQUENCE [LARGE SCALE GENOMIC DNA]</scope>
    <source>
        <strain evidence="1 2">LMG 21957</strain>
    </source>
</reference>
<dbReference type="InterPro" id="IPR012340">
    <property type="entry name" value="NA-bd_OB-fold"/>
</dbReference>